<proteinExistence type="predicted"/>
<dbReference type="OrthoDB" id="10264728at2759"/>
<evidence type="ECO:0000313" key="2">
    <source>
        <dbReference type="Proteomes" id="UP000683925"/>
    </source>
</evidence>
<evidence type="ECO:0000313" key="1">
    <source>
        <dbReference type="EMBL" id="CAD8145682.1"/>
    </source>
</evidence>
<dbReference type="AlphaFoldDB" id="A0A8S1T4J8"/>
<reference evidence="1" key="1">
    <citation type="submission" date="2021-01" db="EMBL/GenBank/DDBJ databases">
        <authorList>
            <consortium name="Genoscope - CEA"/>
            <person name="William W."/>
        </authorList>
    </citation>
    <scope>NUCLEOTIDE SEQUENCE</scope>
</reference>
<dbReference type="Proteomes" id="UP000683925">
    <property type="component" value="Unassembled WGS sequence"/>
</dbReference>
<organism evidence="1 2">
    <name type="scientific">Paramecium octaurelia</name>
    <dbReference type="NCBI Taxonomy" id="43137"/>
    <lineage>
        <taxon>Eukaryota</taxon>
        <taxon>Sar</taxon>
        <taxon>Alveolata</taxon>
        <taxon>Ciliophora</taxon>
        <taxon>Intramacronucleata</taxon>
        <taxon>Oligohymenophorea</taxon>
        <taxon>Peniculida</taxon>
        <taxon>Parameciidae</taxon>
        <taxon>Paramecium</taxon>
    </lineage>
</organism>
<comment type="caution">
    <text evidence="1">The sequence shown here is derived from an EMBL/GenBank/DDBJ whole genome shotgun (WGS) entry which is preliminary data.</text>
</comment>
<sequence>MSTIKPFQIFDILDYNNINLDILTETFNVGLYGKYIAKWPEFVFPSKTSLAISKDIYWERLKEKKLITLSRIGKVILVQLLSRQNIEGEEQQGS</sequence>
<dbReference type="EMBL" id="CAJJDP010000017">
    <property type="protein sequence ID" value="CAD8145682.1"/>
    <property type="molecule type" value="Genomic_DNA"/>
</dbReference>
<gene>
    <name evidence="1" type="ORF">POCTA_138.1.T0170353</name>
</gene>
<keyword evidence="2" id="KW-1185">Reference proteome</keyword>
<accession>A0A8S1T4J8</accession>
<name>A0A8S1T4J8_PAROT</name>
<protein>
    <submittedName>
        <fullName evidence="1">Uncharacterized protein</fullName>
    </submittedName>
</protein>